<dbReference type="InterPro" id="IPR050868">
    <property type="entry name" value="ELMO_domain-containing"/>
</dbReference>
<dbReference type="GO" id="GO:0005096">
    <property type="term" value="F:GTPase activator activity"/>
    <property type="evidence" value="ECO:0007669"/>
    <property type="project" value="TreeGrafter"/>
</dbReference>
<keyword evidence="3" id="KW-1185">Reference proteome</keyword>
<dbReference type="RefSeq" id="XP_021885611.1">
    <property type="nucleotide sequence ID" value="XM_022019465.1"/>
</dbReference>
<name>A0A1Y2H021_9FUNG</name>
<protein>
    <submittedName>
        <fullName evidence="2">ELMO/CED-12 family-domain-containing protein</fullName>
    </submittedName>
</protein>
<comment type="caution">
    <text evidence="2">The sequence shown here is derived from an EMBL/GenBank/DDBJ whole genome shotgun (WGS) entry which is preliminary data.</text>
</comment>
<dbReference type="PANTHER" id="PTHR12771:SF51">
    <property type="entry name" value="LD01482P"/>
    <property type="match status" value="1"/>
</dbReference>
<evidence type="ECO:0000259" key="1">
    <source>
        <dbReference type="PROSITE" id="PS51335"/>
    </source>
</evidence>
<dbReference type="Pfam" id="PF04727">
    <property type="entry name" value="ELMO_CED12"/>
    <property type="match status" value="1"/>
</dbReference>
<proteinExistence type="predicted"/>
<dbReference type="EMBL" id="MCFF01000003">
    <property type="protein sequence ID" value="ORZ27908.1"/>
    <property type="molecule type" value="Genomic_DNA"/>
</dbReference>
<dbReference type="GeneID" id="33561310"/>
<accession>A0A1Y2H021</accession>
<dbReference type="PROSITE" id="PS51335">
    <property type="entry name" value="ELMO"/>
    <property type="match status" value="1"/>
</dbReference>
<dbReference type="OrthoDB" id="67155at2759"/>
<dbReference type="Proteomes" id="UP000193648">
    <property type="component" value="Unassembled WGS sequence"/>
</dbReference>
<feature type="domain" description="ELMO" evidence="1">
    <location>
        <begin position="1"/>
        <end position="149"/>
    </location>
</feature>
<evidence type="ECO:0000313" key="3">
    <source>
        <dbReference type="Proteomes" id="UP000193648"/>
    </source>
</evidence>
<sequence length="192" mass="22622">MLLWELLRPQEKLDGRYTKQWSEIGFQGKDPATDFRGMGMLGLDDLVYYAKHYPISSKHALECSHDKISWYSFAIVGINITAFAVQTLRTRQLQYYLFLNGTDRSVYHELYCYLFHRFNGYWTSLDPKPSVMDFERVFTDFKIMMERQLARRKLMMLRFDTKESLGSGGFPIVSNNKQQNGEAIELENKKLQ</sequence>
<dbReference type="InterPro" id="IPR006816">
    <property type="entry name" value="ELMO_dom"/>
</dbReference>
<dbReference type="AlphaFoldDB" id="A0A1Y2H021"/>
<reference evidence="2 3" key="1">
    <citation type="submission" date="2016-07" db="EMBL/GenBank/DDBJ databases">
        <title>Pervasive Adenine N6-methylation of Active Genes in Fungi.</title>
        <authorList>
            <consortium name="DOE Joint Genome Institute"/>
            <person name="Mondo S.J."/>
            <person name="Dannebaum R.O."/>
            <person name="Kuo R.C."/>
            <person name="Labutti K."/>
            <person name="Haridas S."/>
            <person name="Kuo A."/>
            <person name="Salamov A."/>
            <person name="Ahrendt S.R."/>
            <person name="Lipzen A."/>
            <person name="Sullivan W."/>
            <person name="Andreopoulos W.B."/>
            <person name="Clum A."/>
            <person name="Lindquist E."/>
            <person name="Daum C."/>
            <person name="Ramamoorthy G.K."/>
            <person name="Gryganskyi A."/>
            <person name="Culley D."/>
            <person name="Magnuson J.K."/>
            <person name="James T.Y."/>
            <person name="O'Malley M.A."/>
            <person name="Stajich J.E."/>
            <person name="Spatafora J.W."/>
            <person name="Visel A."/>
            <person name="Grigoriev I.V."/>
        </authorList>
    </citation>
    <scope>NUCLEOTIDE SEQUENCE [LARGE SCALE GENOMIC DNA]</scope>
    <source>
        <strain evidence="2 3">NRRL 3116</strain>
    </source>
</reference>
<dbReference type="InParanoid" id="A0A1Y2H021"/>
<organism evidence="2 3">
    <name type="scientific">Lobosporangium transversale</name>
    <dbReference type="NCBI Taxonomy" id="64571"/>
    <lineage>
        <taxon>Eukaryota</taxon>
        <taxon>Fungi</taxon>
        <taxon>Fungi incertae sedis</taxon>
        <taxon>Mucoromycota</taxon>
        <taxon>Mortierellomycotina</taxon>
        <taxon>Mortierellomycetes</taxon>
        <taxon>Mortierellales</taxon>
        <taxon>Mortierellaceae</taxon>
        <taxon>Lobosporangium</taxon>
    </lineage>
</organism>
<gene>
    <name evidence="2" type="ORF">BCR41DRAFT_124244</name>
</gene>
<dbReference type="PANTHER" id="PTHR12771">
    <property type="entry name" value="ENGULFMENT AND CELL MOTILITY"/>
    <property type="match status" value="1"/>
</dbReference>
<evidence type="ECO:0000313" key="2">
    <source>
        <dbReference type="EMBL" id="ORZ27908.1"/>
    </source>
</evidence>
<dbReference type="STRING" id="64571.A0A1Y2H021"/>